<keyword evidence="4 6" id="KW-0472">Membrane</keyword>
<evidence type="ECO:0000313" key="8">
    <source>
        <dbReference type="Proteomes" id="UP000327167"/>
    </source>
</evidence>
<dbReference type="AlphaFoldDB" id="A0A5E6T0V7"/>
<dbReference type="EMBL" id="CABVHJ010000007">
    <property type="protein sequence ID" value="VVM86147.1"/>
    <property type="molecule type" value="Genomic_DNA"/>
</dbReference>
<protein>
    <recommendedName>
        <fullName evidence="9">Metalloprotease</fullName>
    </recommendedName>
</protein>
<feature type="transmembrane region" description="Helical" evidence="6">
    <location>
        <begin position="28"/>
        <end position="46"/>
    </location>
</feature>
<organism evidence="7 8">
    <name type="scientific">Pseudomonas fluorescens</name>
    <dbReference type="NCBI Taxonomy" id="294"/>
    <lineage>
        <taxon>Bacteria</taxon>
        <taxon>Pseudomonadati</taxon>
        <taxon>Pseudomonadota</taxon>
        <taxon>Gammaproteobacteria</taxon>
        <taxon>Pseudomonadales</taxon>
        <taxon>Pseudomonadaceae</taxon>
        <taxon>Pseudomonas</taxon>
    </lineage>
</organism>
<dbReference type="Pfam" id="PF04228">
    <property type="entry name" value="Zn_peptidase"/>
    <property type="match status" value="1"/>
</dbReference>
<keyword evidence="3 6" id="KW-1133">Transmembrane helix</keyword>
<gene>
    <name evidence="7" type="ORF">PS655_02569</name>
</gene>
<evidence type="ECO:0000256" key="3">
    <source>
        <dbReference type="ARBA" id="ARBA00022989"/>
    </source>
</evidence>
<name>A0A5E6T0V7_PSEFL</name>
<evidence type="ECO:0000313" key="7">
    <source>
        <dbReference type="EMBL" id="VVM86147.1"/>
    </source>
</evidence>
<evidence type="ECO:0000256" key="5">
    <source>
        <dbReference type="SAM" id="MobiDB-lite"/>
    </source>
</evidence>
<dbReference type="GO" id="GO:0016020">
    <property type="term" value="C:membrane"/>
    <property type="evidence" value="ECO:0007669"/>
    <property type="project" value="UniProtKB-SubCell"/>
</dbReference>
<proteinExistence type="predicted"/>
<evidence type="ECO:0000256" key="6">
    <source>
        <dbReference type="SAM" id="Phobius"/>
    </source>
</evidence>
<accession>A0A5E6T0V7</accession>
<sequence length="290" mass="32102">MLWNKAKRSENVNDQRKDKDVRSPTGKILAAGLVASVLGISATFWADIEKAFGPEAAVIAKVQTEAAIQHQLQIHDDPHRFFVESILGSSEEVWTELFAQQGKQYQPPALVLFDEKVATGCGPQRPNEMGLFYCPEDKTIYINLETLGEVAVQSSTVSDFAQAYAIIHEVGHHIQNETGVLTRLEQAQAQGQKYPGADGLSVRLELQADCLAGVWAHHAQERFKWLEPGDIDEALTAASMVGDDYLMRKANNTVNPKEFAHGTSEQRIKWFNTGFNDAEGDCRTFDGAQL</sequence>
<evidence type="ECO:0000256" key="2">
    <source>
        <dbReference type="ARBA" id="ARBA00022692"/>
    </source>
</evidence>
<dbReference type="PANTHER" id="PTHR30168">
    <property type="entry name" value="PUTATIVE MEMBRANE PROTEIN YPFJ"/>
    <property type="match status" value="1"/>
</dbReference>
<dbReference type="Proteomes" id="UP000327167">
    <property type="component" value="Unassembled WGS sequence"/>
</dbReference>
<evidence type="ECO:0000256" key="4">
    <source>
        <dbReference type="ARBA" id="ARBA00023136"/>
    </source>
</evidence>
<feature type="compositionally biased region" description="Basic and acidic residues" evidence="5">
    <location>
        <begin position="7"/>
        <end position="21"/>
    </location>
</feature>
<comment type="subcellular location">
    <subcellularLocation>
        <location evidence="1">Membrane</location>
        <topology evidence="1">Single-pass membrane protein</topology>
    </subcellularLocation>
</comment>
<evidence type="ECO:0008006" key="9">
    <source>
        <dbReference type="Google" id="ProtNLM"/>
    </source>
</evidence>
<feature type="region of interest" description="Disordered" evidence="5">
    <location>
        <begin position="1"/>
        <end position="21"/>
    </location>
</feature>
<dbReference type="RefSeq" id="WP_150650591.1">
    <property type="nucleotide sequence ID" value="NZ_CABVHJ010000007.1"/>
</dbReference>
<dbReference type="InterPro" id="IPR007343">
    <property type="entry name" value="Uncharacterised_pept_Zn_put"/>
</dbReference>
<evidence type="ECO:0000256" key="1">
    <source>
        <dbReference type="ARBA" id="ARBA00004167"/>
    </source>
</evidence>
<reference evidence="7 8" key="1">
    <citation type="submission" date="2019-09" db="EMBL/GenBank/DDBJ databases">
        <authorList>
            <person name="Chandra G."/>
            <person name="Truman W A."/>
        </authorList>
    </citation>
    <scope>NUCLEOTIDE SEQUENCE [LARGE SCALE GENOMIC DNA]</scope>
    <source>
        <strain evidence="7">PS655</strain>
    </source>
</reference>
<keyword evidence="2 6" id="KW-0812">Transmembrane</keyword>
<dbReference type="PANTHER" id="PTHR30168:SF0">
    <property type="entry name" value="INNER MEMBRANE PROTEIN"/>
    <property type="match status" value="1"/>
</dbReference>